<evidence type="ECO:0000313" key="2">
    <source>
        <dbReference type="EnsemblMetazoa" id="CapteP121510"/>
    </source>
</evidence>
<protein>
    <submittedName>
        <fullName evidence="1 2">Uncharacterized protein</fullName>
    </submittedName>
</protein>
<reference evidence="1 3" key="2">
    <citation type="journal article" date="2013" name="Nature">
        <title>Insights into bilaterian evolution from three spiralian genomes.</title>
        <authorList>
            <person name="Simakov O."/>
            <person name="Marletaz F."/>
            <person name="Cho S.J."/>
            <person name="Edsinger-Gonzales E."/>
            <person name="Havlak P."/>
            <person name="Hellsten U."/>
            <person name="Kuo D.H."/>
            <person name="Larsson T."/>
            <person name="Lv J."/>
            <person name="Arendt D."/>
            <person name="Savage R."/>
            <person name="Osoegawa K."/>
            <person name="de Jong P."/>
            <person name="Grimwood J."/>
            <person name="Chapman J.A."/>
            <person name="Shapiro H."/>
            <person name="Aerts A."/>
            <person name="Otillar R.P."/>
            <person name="Terry A.Y."/>
            <person name="Boore J.L."/>
            <person name="Grigoriev I.V."/>
            <person name="Lindberg D.R."/>
            <person name="Seaver E.C."/>
            <person name="Weisblat D.A."/>
            <person name="Putnam N.H."/>
            <person name="Rokhsar D.S."/>
        </authorList>
    </citation>
    <scope>NUCLEOTIDE SEQUENCE</scope>
    <source>
        <strain evidence="1 3">I ESC-2004</strain>
    </source>
</reference>
<dbReference type="EMBL" id="AMQN01040396">
    <property type="status" value="NOT_ANNOTATED_CDS"/>
    <property type="molecule type" value="Genomic_DNA"/>
</dbReference>
<keyword evidence="3" id="KW-1185">Reference proteome</keyword>
<dbReference type="AlphaFoldDB" id="R7V5K3"/>
<name>R7V5K3_CAPTE</name>
<gene>
    <name evidence="1" type="ORF">CAPTEDRAFT_121510</name>
</gene>
<feature type="non-terminal residue" evidence="1">
    <location>
        <position position="1"/>
    </location>
</feature>
<evidence type="ECO:0000313" key="1">
    <source>
        <dbReference type="EMBL" id="ELU11626.1"/>
    </source>
</evidence>
<evidence type="ECO:0000313" key="3">
    <source>
        <dbReference type="Proteomes" id="UP000014760"/>
    </source>
</evidence>
<dbReference type="HOGENOM" id="CLU_2874226_0_0_1"/>
<reference evidence="3" key="1">
    <citation type="submission" date="2012-12" db="EMBL/GenBank/DDBJ databases">
        <authorList>
            <person name="Hellsten U."/>
            <person name="Grimwood J."/>
            <person name="Chapman J.A."/>
            <person name="Shapiro H."/>
            <person name="Aerts A."/>
            <person name="Otillar R.P."/>
            <person name="Terry A.Y."/>
            <person name="Boore J.L."/>
            <person name="Simakov O."/>
            <person name="Marletaz F."/>
            <person name="Cho S.-J."/>
            <person name="Edsinger-Gonzales E."/>
            <person name="Havlak P."/>
            <person name="Kuo D.-H."/>
            <person name="Larsson T."/>
            <person name="Lv J."/>
            <person name="Arendt D."/>
            <person name="Savage R."/>
            <person name="Osoegawa K."/>
            <person name="de Jong P."/>
            <person name="Lindberg D.R."/>
            <person name="Seaver E.C."/>
            <person name="Weisblat D.A."/>
            <person name="Putnam N.H."/>
            <person name="Grigoriev I.V."/>
            <person name="Rokhsar D.S."/>
        </authorList>
    </citation>
    <scope>NUCLEOTIDE SEQUENCE</scope>
    <source>
        <strain evidence="3">I ESC-2004</strain>
    </source>
</reference>
<dbReference type="EMBL" id="KB296577">
    <property type="protein sequence ID" value="ELU11626.1"/>
    <property type="molecule type" value="Genomic_DNA"/>
</dbReference>
<proteinExistence type="predicted"/>
<accession>R7V5K3</accession>
<dbReference type="EnsemblMetazoa" id="CapteT121510">
    <property type="protein sequence ID" value="CapteP121510"/>
    <property type="gene ID" value="CapteG121510"/>
</dbReference>
<organism evidence="1">
    <name type="scientific">Capitella teleta</name>
    <name type="common">Polychaete worm</name>
    <dbReference type="NCBI Taxonomy" id="283909"/>
    <lineage>
        <taxon>Eukaryota</taxon>
        <taxon>Metazoa</taxon>
        <taxon>Spiralia</taxon>
        <taxon>Lophotrochozoa</taxon>
        <taxon>Annelida</taxon>
        <taxon>Polychaeta</taxon>
        <taxon>Sedentaria</taxon>
        <taxon>Scolecida</taxon>
        <taxon>Capitellidae</taxon>
        <taxon>Capitella</taxon>
    </lineage>
</organism>
<reference evidence="2" key="3">
    <citation type="submission" date="2015-06" db="UniProtKB">
        <authorList>
            <consortium name="EnsemblMetazoa"/>
        </authorList>
    </citation>
    <scope>IDENTIFICATION</scope>
</reference>
<dbReference type="Proteomes" id="UP000014760">
    <property type="component" value="Unassembled WGS sequence"/>
</dbReference>
<sequence length="64" mass="7334">HCTTALFVDDSKCFKSINTTHDCELLQRELNATVKPRCVEHPSLECLPVSKFFRSPDDSPILYH</sequence>